<dbReference type="InterPro" id="IPR011041">
    <property type="entry name" value="Quinoprot_gluc/sorb_DH_b-prop"/>
</dbReference>
<dbReference type="InterPro" id="IPR013431">
    <property type="entry name" value="Delta_60_rpt"/>
</dbReference>
<evidence type="ECO:0000256" key="1">
    <source>
        <dbReference type="SAM" id="SignalP"/>
    </source>
</evidence>
<accession>A0A2X0SEG8</accession>
<name>A0A2X0SEG8_9PROT</name>
<dbReference type="AlphaFoldDB" id="A0A2X0SEG8"/>
<feature type="domain" description="DUF5648" evidence="2">
    <location>
        <begin position="566"/>
        <end position="614"/>
    </location>
</feature>
<organism evidence="3">
    <name type="scientific">Candidatus Nitrotoga fabula</name>
    <dbReference type="NCBI Taxonomy" id="2182327"/>
    <lineage>
        <taxon>Bacteria</taxon>
        <taxon>Pseudomonadati</taxon>
        <taxon>Pseudomonadota</taxon>
        <taxon>Betaproteobacteria</taxon>
        <taxon>Nitrosomonadales</taxon>
        <taxon>Gallionellaceae</taxon>
        <taxon>Candidatus Nitrotoga</taxon>
    </lineage>
</organism>
<proteinExistence type="predicted"/>
<gene>
    <name evidence="3" type="ORF">NITFAB_1361</name>
</gene>
<dbReference type="Pfam" id="PF18885">
    <property type="entry name" value="DUF5648"/>
    <property type="match status" value="2"/>
</dbReference>
<dbReference type="Gene3D" id="2.80.10.50">
    <property type="match status" value="2"/>
</dbReference>
<protein>
    <recommendedName>
        <fullName evidence="2">DUF5648 domain-containing protein</fullName>
    </recommendedName>
</protein>
<sequence length="618" mass="66951">MYIKWIFACAWLFIVKGASAAPLDLDPDFGVHGHIIFSTEQPQSVGVNSVVQPDGKLIVTGSRQKVVENQYSAEMFTRRFNVDGSPDTGFGINGESRFSVRGFDDIHMITLQADGKILLAVGAREPCVPYTIPTPGCATNSGQKSVYISAIVRLQNNGTLDTTLGGKGFVEATDFYSGDRVAVQPDGKLLLLGAISEPRLPVSEWVANWKLARFNADGTRDVSFNGGDAVSSRCNTLGSALLIQKDGSILVGGSSNSPENRGICIERLFPDGGHDLSFNQGKIYTDFGQDATFHSLEELKDGKILAAGRYMSRYGGDQSARQIGVFAARFAADGILDPGYGNNGTFLYPVAEYYWHVGSTFARDGAIIAAGFEYIAGEQQQQYRTTLVKVTPDGHSDPRFGNNGILRSSRISAAYDYLRGFLSDSTYHWFMISEKTLSDLSVGVLIERYKGENMDGLPVVEFYNTSLDHYFITADAAEAAAIDNGSAGPGWKRTGYGFMSGGSTSVCRFYGSMLPGPNSHFYTLAGSECDSLKQQQADTSSTEKRWNFESMDFASTLPVTGGINGSCSANTIPVYRAYNNGFSQGIDSNHRISTSHEAIQEVVSRGWINEGVVMCAPN</sequence>
<dbReference type="EMBL" id="LS423452">
    <property type="protein sequence ID" value="SPS05771.1"/>
    <property type="molecule type" value="Genomic_DNA"/>
</dbReference>
<feature type="chain" id="PRO_5016100496" description="DUF5648 domain-containing protein" evidence="1">
    <location>
        <begin position="21"/>
        <end position="618"/>
    </location>
</feature>
<dbReference type="NCBIfam" id="TIGR02608">
    <property type="entry name" value="delta_60_rpt"/>
    <property type="match status" value="6"/>
</dbReference>
<evidence type="ECO:0000259" key="2">
    <source>
        <dbReference type="Pfam" id="PF18885"/>
    </source>
</evidence>
<feature type="signal peptide" evidence="1">
    <location>
        <begin position="1"/>
        <end position="20"/>
    </location>
</feature>
<dbReference type="Pfam" id="PF17164">
    <property type="entry name" value="DUF5122"/>
    <property type="match status" value="2"/>
</dbReference>
<keyword evidence="1" id="KW-0732">Signal</keyword>
<dbReference type="SUPFAM" id="SSF50952">
    <property type="entry name" value="Soluble quinoprotein glucose dehydrogenase"/>
    <property type="match status" value="1"/>
</dbReference>
<reference evidence="3" key="1">
    <citation type="submission" date="2018-05" db="EMBL/GenBank/DDBJ databases">
        <authorList>
            <person name="Lanie J.A."/>
            <person name="Ng W.-L."/>
            <person name="Kazmierczak K.M."/>
            <person name="Andrzejewski T.M."/>
            <person name="Davidsen T.M."/>
            <person name="Wayne K.J."/>
            <person name="Tettelin H."/>
            <person name="Glass J.I."/>
            <person name="Rusch D."/>
            <person name="Podicherti R."/>
            <person name="Tsui H.-C.T."/>
            <person name="Winkler M.E."/>
        </authorList>
    </citation>
    <scope>NUCLEOTIDE SEQUENCE</scope>
    <source>
        <strain evidence="3">KNB</strain>
    </source>
</reference>
<feature type="domain" description="DUF5648" evidence="2">
    <location>
        <begin position="453"/>
        <end position="535"/>
    </location>
</feature>
<dbReference type="InterPro" id="IPR043708">
    <property type="entry name" value="DUF5648"/>
</dbReference>
<evidence type="ECO:0000313" key="3">
    <source>
        <dbReference type="EMBL" id="SPS05771.1"/>
    </source>
</evidence>